<dbReference type="Pfam" id="PF11277">
    <property type="entry name" value="Med24_N"/>
    <property type="match status" value="1"/>
</dbReference>
<accession>A0ABD0Q0W6</accession>
<keyword evidence="4" id="KW-0805">Transcription regulation</keyword>
<dbReference type="AlphaFoldDB" id="A0ABD0Q0W6"/>
<feature type="non-terminal residue" evidence="9">
    <location>
        <position position="1"/>
    </location>
</feature>
<dbReference type="InterPro" id="IPR021429">
    <property type="entry name" value="Mediator_Med24"/>
</dbReference>
<sequence length="74" mass="8400">CHGKAEECIGLCRAMLCTVVWLLQGCAWYCERLRESGTLPAVENSLRACLERMTNLLHSTKNRALVHIARLEEQ</sequence>
<reference evidence="9 10" key="1">
    <citation type="submission" date="2024-05" db="EMBL/GenBank/DDBJ databases">
        <title>Genome sequencing and assembly of Indian major carp, Cirrhinus mrigala (Hamilton, 1822).</title>
        <authorList>
            <person name="Mohindra V."/>
            <person name="Chowdhury L.M."/>
            <person name="Lal K."/>
            <person name="Jena J.K."/>
        </authorList>
    </citation>
    <scope>NUCLEOTIDE SEQUENCE [LARGE SCALE GENOMIC DNA]</scope>
    <source>
        <strain evidence="9">CM1030</strain>
        <tissue evidence="9">Blood</tissue>
    </source>
</reference>
<evidence type="ECO:0000256" key="3">
    <source>
        <dbReference type="ARBA" id="ARBA00019693"/>
    </source>
</evidence>
<evidence type="ECO:0000256" key="4">
    <source>
        <dbReference type="ARBA" id="ARBA00023015"/>
    </source>
</evidence>
<dbReference type="GO" id="GO:0005634">
    <property type="term" value="C:nucleus"/>
    <property type="evidence" value="ECO:0007669"/>
    <property type="project" value="UniProtKB-SubCell"/>
</dbReference>
<name>A0ABD0Q0W6_CIRMR</name>
<dbReference type="PANTHER" id="PTHR12898:SF1">
    <property type="entry name" value="MEDIATOR OF RNA POLYMERASE II TRANSCRIPTION SUBUNIT 24"/>
    <property type="match status" value="1"/>
</dbReference>
<comment type="caution">
    <text evidence="9">The sequence shown here is derived from an EMBL/GenBank/DDBJ whole genome shotgun (WGS) entry which is preliminary data.</text>
</comment>
<keyword evidence="6" id="KW-0804">Transcription</keyword>
<evidence type="ECO:0000256" key="1">
    <source>
        <dbReference type="ARBA" id="ARBA00004123"/>
    </source>
</evidence>
<organism evidence="9 10">
    <name type="scientific">Cirrhinus mrigala</name>
    <name type="common">Mrigala</name>
    <dbReference type="NCBI Taxonomy" id="683832"/>
    <lineage>
        <taxon>Eukaryota</taxon>
        <taxon>Metazoa</taxon>
        <taxon>Chordata</taxon>
        <taxon>Craniata</taxon>
        <taxon>Vertebrata</taxon>
        <taxon>Euteleostomi</taxon>
        <taxon>Actinopterygii</taxon>
        <taxon>Neopterygii</taxon>
        <taxon>Teleostei</taxon>
        <taxon>Ostariophysi</taxon>
        <taxon>Cypriniformes</taxon>
        <taxon>Cyprinidae</taxon>
        <taxon>Labeoninae</taxon>
        <taxon>Labeonini</taxon>
        <taxon>Cirrhinus</taxon>
    </lineage>
</organism>
<keyword evidence="10" id="KW-1185">Reference proteome</keyword>
<evidence type="ECO:0000256" key="7">
    <source>
        <dbReference type="ARBA" id="ARBA00023242"/>
    </source>
</evidence>
<keyword evidence="7" id="KW-0539">Nucleus</keyword>
<dbReference type="Proteomes" id="UP001529510">
    <property type="component" value="Unassembled WGS sequence"/>
</dbReference>
<evidence type="ECO:0000313" key="9">
    <source>
        <dbReference type="EMBL" id="KAL0179897.1"/>
    </source>
</evidence>
<evidence type="ECO:0000256" key="8">
    <source>
        <dbReference type="ARBA" id="ARBA00031960"/>
    </source>
</evidence>
<comment type="subcellular location">
    <subcellularLocation>
        <location evidence="1">Nucleus</location>
    </subcellularLocation>
</comment>
<comment type="similarity">
    <text evidence="2">Belongs to the Mediator complex subunit 24 family.</text>
</comment>
<dbReference type="EMBL" id="JAMKFB020000012">
    <property type="protein sequence ID" value="KAL0179897.1"/>
    <property type="molecule type" value="Genomic_DNA"/>
</dbReference>
<feature type="non-terminal residue" evidence="9">
    <location>
        <position position="74"/>
    </location>
</feature>
<evidence type="ECO:0000256" key="2">
    <source>
        <dbReference type="ARBA" id="ARBA00007864"/>
    </source>
</evidence>
<gene>
    <name evidence="9" type="ORF">M9458_025339</name>
</gene>
<proteinExistence type="inferred from homology"/>
<keyword evidence="5" id="KW-0010">Activator</keyword>
<evidence type="ECO:0000256" key="6">
    <source>
        <dbReference type="ARBA" id="ARBA00023163"/>
    </source>
</evidence>
<protein>
    <recommendedName>
        <fullName evidence="3">Mediator of RNA polymerase II transcription subunit 24</fullName>
    </recommendedName>
    <alternativeName>
        <fullName evidence="8">Mediator complex subunit 24</fullName>
    </alternativeName>
</protein>
<dbReference type="PANTHER" id="PTHR12898">
    <property type="entry name" value="MEDIATOR OF RNA POLYMERASE II TRANSCRIPTION SUBUNIT 24"/>
    <property type="match status" value="1"/>
</dbReference>
<evidence type="ECO:0000256" key="5">
    <source>
        <dbReference type="ARBA" id="ARBA00023159"/>
    </source>
</evidence>
<evidence type="ECO:0000313" key="10">
    <source>
        <dbReference type="Proteomes" id="UP001529510"/>
    </source>
</evidence>